<organism evidence="2 4">
    <name type="scientific">Treponema phagedenis</name>
    <dbReference type="NCBI Taxonomy" id="162"/>
    <lineage>
        <taxon>Bacteria</taxon>
        <taxon>Pseudomonadati</taxon>
        <taxon>Spirochaetota</taxon>
        <taxon>Spirochaetia</taxon>
        <taxon>Spirochaetales</taxon>
        <taxon>Treponemataceae</taxon>
        <taxon>Treponema</taxon>
    </lineage>
</organism>
<gene>
    <name evidence="1" type="ORF">FUT82_01085</name>
    <name evidence="2" type="ORF">FUT82_01625</name>
    <name evidence="3" type="ORF">FUT82_02140</name>
</gene>
<proteinExistence type="predicted"/>
<dbReference type="AlphaFoldDB" id="A0AAE6M5Y3"/>
<protein>
    <submittedName>
        <fullName evidence="2">Uncharacterized protein</fullName>
    </submittedName>
</protein>
<evidence type="ECO:0000313" key="3">
    <source>
        <dbReference type="EMBL" id="QEJ96897.1"/>
    </source>
</evidence>
<dbReference type="EMBL" id="CP042817">
    <property type="protein sequence ID" value="QEJ96897.1"/>
    <property type="molecule type" value="Genomic_DNA"/>
</dbReference>
<evidence type="ECO:0000313" key="2">
    <source>
        <dbReference type="EMBL" id="QEJ96808.1"/>
    </source>
</evidence>
<evidence type="ECO:0000313" key="4">
    <source>
        <dbReference type="Proteomes" id="UP000323594"/>
    </source>
</evidence>
<dbReference type="RefSeq" id="WP_148884389.1">
    <property type="nucleotide sequence ID" value="NZ_CP042817.1"/>
</dbReference>
<dbReference type="Proteomes" id="UP000323594">
    <property type="component" value="Chromosome"/>
</dbReference>
<reference evidence="2 4" key="1">
    <citation type="submission" date="2019-08" db="EMBL/GenBank/DDBJ databases">
        <authorList>
            <person name="Kuhnert P."/>
        </authorList>
    </citation>
    <scope>NUCLEOTIDE SEQUENCE [LARGE SCALE GENOMIC DNA]</scope>
    <source>
        <strain evidence="2 4">B36.5</strain>
    </source>
</reference>
<name>A0AAE6M5Y3_TREPH</name>
<evidence type="ECO:0000313" key="1">
    <source>
        <dbReference type="EMBL" id="QEJ96737.1"/>
    </source>
</evidence>
<sequence>MGVALSLSLSLSLSHVTYPYSKTTHKKNNSVIFCLKNYITTHKFLNLLNFKAAHNGKSLDMLIHAIILMQESFKQHVRRVSHIMQILDNANKTVKDDLAATLSNGDKFYMAAATHKMNLFKKIKNLKIDLEEI</sequence>
<dbReference type="EMBL" id="CP042817">
    <property type="protein sequence ID" value="QEJ96737.1"/>
    <property type="molecule type" value="Genomic_DNA"/>
</dbReference>
<accession>A0AAE6M5Y3</accession>
<dbReference type="EMBL" id="CP042817">
    <property type="protein sequence ID" value="QEJ96808.1"/>
    <property type="molecule type" value="Genomic_DNA"/>
</dbReference>